<dbReference type="Pfam" id="PF02653">
    <property type="entry name" value="BPD_transp_2"/>
    <property type="match status" value="1"/>
</dbReference>
<keyword evidence="6 12" id="KW-0812">Transmembrane</keyword>
<feature type="transmembrane region" description="Helical" evidence="12">
    <location>
        <begin position="91"/>
        <end position="108"/>
    </location>
</feature>
<gene>
    <name evidence="13" type="ORF">D7S86_22625</name>
</gene>
<feature type="transmembrane region" description="Helical" evidence="12">
    <location>
        <begin position="115"/>
        <end position="133"/>
    </location>
</feature>
<dbReference type="GO" id="GO:0022857">
    <property type="term" value="F:transmembrane transporter activity"/>
    <property type="evidence" value="ECO:0007669"/>
    <property type="project" value="InterPro"/>
</dbReference>
<feature type="compositionally biased region" description="Basic residues" evidence="11">
    <location>
        <begin position="1"/>
        <end position="10"/>
    </location>
</feature>
<comment type="subcellular location">
    <subcellularLocation>
        <location evidence="1">Cell membrane</location>
        <topology evidence="1">Multi-pass membrane protein</topology>
    </subcellularLocation>
</comment>
<keyword evidence="14" id="KW-1185">Reference proteome</keyword>
<feature type="transmembrane region" description="Helical" evidence="12">
    <location>
        <begin position="167"/>
        <end position="189"/>
    </location>
</feature>
<evidence type="ECO:0000256" key="6">
    <source>
        <dbReference type="ARBA" id="ARBA00022692"/>
    </source>
</evidence>
<evidence type="ECO:0000313" key="13">
    <source>
        <dbReference type="EMBL" id="RKP47758.1"/>
    </source>
</evidence>
<dbReference type="InterPro" id="IPR001851">
    <property type="entry name" value="ABC_transp_permease"/>
</dbReference>
<comment type="function">
    <text evidence="9">Part of the binding-protein-dependent transport system for D-xylose. Probably responsible for the translocation of the substrate across the membrane.</text>
</comment>
<feature type="transmembrane region" description="Helical" evidence="12">
    <location>
        <begin position="241"/>
        <end position="261"/>
    </location>
</feature>
<keyword evidence="5" id="KW-0762">Sugar transport</keyword>
<feature type="compositionally biased region" description="Basic and acidic residues" evidence="11">
    <location>
        <begin position="11"/>
        <end position="22"/>
    </location>
</feature>
<proteinExistence type="predicted"/>
<evidence type="ECO:0000313" key="14">
    <source>
        <dbReference type="Proteomes" id="UP000270342"/>
    </source>
</evidence>
<evidence type="ECO:0000256" key="4">
    <source>
        <dbReference type="ARBA" id="ARBA00022519"/>
    </source>
</evidence>
<evidence type="ECO:0000256" key="7">
    <source>
        <dbReference type="ARBA" id="ARBA00022989"/>
    </source>
</evidence>
<keyword evidence="7 12" id="KW-1133">Transmembrane helix</keyword>
<comment type="caution">
    <text evidence="13">The sequence shown here is derived from an EMBL/GenBank/DDBJ whole genome shotgun (WGS) entry which is preliminary data.</text>
</comment>
<feature type="transmembrane region" description="Helical" evidence="12">
    <location>
        <begin position="291"/>
        <end position="316"/>
    </location>
</feature>
<evidence type="ECO:0000256" key="12">
    <source>
        <dbReference type="SAM" id="Phobius"/>
    </source>
</evidence>
<keyword evidence="4" id="KW-0997">Cell inner membrane</keyword>
<accession>A0A494XB28</accession>
<evidence type="ECO:0000256" key="10">
    <source>
        <dbReference type="ARBA" id="ARBA00035686"/>
    </source>
</evidence>
<protein>
    <recommendedName>
        <fullName evidence="10">Xylose transport system permease protein XylH</fullName>
    </recommendedName>
</protein>
<dbReference type="GO" id="GO:0005886">
    <property type="term" value="C:plasma membrane"/>
    <property type="evidence" value="ECO:0007669"/>
    <property type="project" value="UniProtKB-SubCell"/>
</dbReference>
<dbReference type="Proteomes" id="UP000270342">
    <property type="component" value="Unassembled WGS sequence"/>
</dbReference>
<evidence type="ECO:0000256" key="2">
    <source>
        <dbReference type="ARBA" id="ARBA00022448"/>
    </source>
</evidence>
<evidence type="ECO:0000256" key="3">
    <source>
        <dbReference type="ARBA" id="ARBA00022475"/>
    </source>
</evidence>
<evidence type="ECO:0000256" key="5">
    <source>
        <dbReference type="ARBA" id="ARBA00022597"/>
    </source>
</evidence>
<feature type="transmembrane region" description="Helical" evidence="12">
    <location>
        <begin position="328"/>
        <end position="359"/>
    </location>
</feature>
<feature type="transmembrane region" description="Helical" evidence="12">
    <location>
        <begin position="139"/>
        <end position="160"/>
    </location>
</feature>
<dbReference type="RefSeq" id="WP_121089599.1">
    <property type="nucleotide sequence ID" value="NZ_RBZU01000012.1"/>
</dbReference>
<evidence type="ECO:0000256" key="1">
    <source>
        <dbReference type="ARBA" id="ARBA00004651"/>
    </source>
</evidence>
<dbReference type="CDD" id="cd06579">
    <property type="entry name" value="TM_PBP1_transp_AraH_like"/>
    <property type="match status" value="1"/>
</dbReference>
<sequence>MGVLSHRARHAHEPADTAKAAEADAPAGSPAVAKTGRDDERLRGETWFSSVLGRPEFASISGAVLVFIVFAFAAGGSGMFNLDGIMNWSQVAAYLGLLAVGACLLMIAGEFDLSIGSMIGFAGMMVAIPSVYWHWPISLAILFAFAGSMALGALNGYLVIKTRLPSFIVTLAFLFILRGLTLALSVLFSDRTIISGVGDIAAADPVANLLFKGVAFHALFQWLAHVGLVKLLDSGEPLVPGIPKVLLWWALLAVCGAFTLAKTRFGNWIFAVGGDPIAAKNVGVPVRRVKITLFVLTAFCACLFAVLQVCDIGSAAADRGLLKEFEAIIAAVIGGALLTGGYGSVVGACFGALIFGVVQIGITYTNVDSDWFGVFLGVMLLLAVIFNNYIRRRVAESK</sequence>
<feature type="region of interest" description="Disordered" evidence="11">
    <location>
        <begin position="1"/>
        <end position="38"/>
    </location>
</feature>
<keyword evidence="2" id="KW-0813">Transport</keyword>
<keyword evidence="8 12" id="KW-0472">Membrane</keyword>
<feature type="compositionally biased region" description="Low complexity" evidence="11">
    <location>
        <begin position="23"/>
        <end position="34"/>
    </location>
</feature>
<dbReference type="PANTHER" id="PTHR32196:SF32">
    <property type="entry name" value="XYLOSE TRANSPORT SYSTEM PERMEASE PROTEIN XYLH"/>
    <property type="match status" value="1"/>
</dbReference>
<name>A0A494XB28_9BURK</name>
<feature type="transmembrane region" description="Helical" evidence="12">
    <location>
        <begin position="371"/>
        <end position="390"/>
    </location>
</feature>
<dbReference type="OrthoDB" id="5422926at2"/>
<evidence type="ECO:0000256" key="9">
    <source>
        <dbReference type="ARBA" id="ARBA00035611"/>
    </source>
</evidence>
<evidence type="ECO:0000256" key="8">
    <source>
        <dbReference type="ARBA" id="ARBA00023136"/>
    </source>
</evidence>
<evidence type="ECO:0000256" key="11">
    <source>
        <dbReference type="SAM" id="MobiDB-lite"/>
    </source>
</evidence>
<dbReference type="AlphaFoldDB" id="A0A494XB28"/>
<reference evidence="13 14" key="1">
    <citation type="submission" date="2018-10" db="EMBL/GenBank/DDBJ databases">
        <title>Robbsia sp. DHC34, isolated from soil.</title>
        <authorList>
            <person name="Gao Z.-H."/>
            <person name="Qiu L.-H."/>
        </authorList>
    </citation>
    <scope>NUCLEOTIDE SEQUENCE [LARGE SCALE GENOMIC DNA]</scope>
    <source>
        <strain evidence="13 14">DHC34</strain>
    </source>
</reference>
<dbReference type="PANTHER" id="PTHR32196">
    <property type="entry name" value="ABC TRANSPORTER PERMEASE PROTEIN YPHD-RELATED-RELATED"/>
    <property type="match status" value="1"/>
</dbReference>
<dbReference type="EMBL" id="RBZU01000012">
    <property type="protein sequence ID" value="RKP47758.1"/>
    <property type="molecule type" value="Genomic_DNA"/>
</dbReference>
<organism evidence="13 14">
    <name type="scientific">Pararobbsia silviterrae</name>
    <dbReference type="NCBI Taxonomy" id="1792498"/>
    <lineage>
        <taxon>Bacteria</taxon>
        <taxon>Pseudomonadati</taxon>
        <taxon>Pseudomonadota</taxon>
        <taxon>Betaproteobacteria</taxon>
        <taxon>Burkholderiales</taxon>
        <taxon>Burkholderiaceae</taxon>
        <taxon>Pararobbsia</taxon>
    </lineage>
</organism>
<keyword evidence="3" id="KW-1003">Cell membrane</keyword>
<feature type="transmembrane region" description="Helical" evidence="12">
    <location>
        <begin position="57"/>
        <end position="79"/>
    </location>
</feature>